<comment type="similarity">
    <text evidence="1 2">Belongs to the enoyl-CoA hydratase/isomerase family.</text>
</comment>
<dbReference type="AlphaFoldDB" id="A0A563E3A3"/>
<organism evidence="3 4">
    <name type="scientific">Leekyejoonella antrihumi</name>
    <dbReference type="NCBI Taxonomy" id="1660198"/>
    <lineage>
        <taxon>Bacteria</taxon>
        <taxon>Bacillati</taxon>
        <taxon>Actinomycetota</taxon>
        <taxon>Actinomycetes</taxon>
        <taxon>Micrococcales</taxon>
        <taxon>Dermacoccaceae</taxon>
        <taxon>Leekyejoonella</taxon>
    </lineage>
</organism>
<dbReference type="Pfam" id="PF00378">
    <property type="entry name" value="ECH_1"/>
    <property type="match status" value="1"/>
</dbReference>
<dbReference type="InterPro" id="IPR001753">
    <property type="entry name" value="Enoyl-CoA_hydra/iso"/>
</dbReference>
<dbReference type="PANTHER" id="PTHR43802">
    <property type="entry name" value="ENOYL-COA HYDRATASE"/>
    <property type="match status" value="1"/>
</dbReference>
<keyword evidence="3" id="KW-0413">Isomerase</keyword>
<dbReference type="InterPro" id="IPR029045">
    <property type="entry name" value="ClpP/crotonase-like_dom_sf"/>
</dbReference>
<dbReference type="Gene3D" id="3.90.226.10">
    <property type="entry name" value="2-enoyl-CoA Hydratase, Chain A, domain 1"/>
    <property type="match status" value="1"/>
</dbReference>
<keyword evidence="4" id="KW-1185">Reference proteome</keyword>
<evidence type="ECO:0000256" key="2">
    <source>
        <dbReference type="RuleBase" id="RU003707"/>
    </source>
</evidence>
<proteinExistence type="inferred from homology"/>
<reference evidence="3 4" key="1">
    <citation type="submission" date="2019-05" db="EMBL/GenBank/DDBJ databases">
        <authorList>
            <person name="Lee S.D."/>
        </authorList>
    </citation>
    <scope>NUCLEOTIDE SEQUENCE [LARGE SCALE GENOMIC DNA]</scope>
    <source>
        <strain evidence="3 4">C5-26</strain>
    </source>
</reference>
<dbReference type="RefSeq" id="WP_146316708.1">
    <property type="nucleotide sequence ID" value="NZ_VCQV01000012.1"/>
</dbReference>
<protein>
    <submittedName>
        <fullName evidence="3">Enoyl-CoA hydratase/isomerase family protein</fullName>
    </submittedName>
</protein>
<sequence length="253" mass="25766">MTSKDAGCEPDGVVTIIVGDGHRSNALGEAAWRHLADGVIAASQAPETRVIVVKGHGDTFTAGSDLTEWEDADLSSVERCFAVMEQCFETIEHVSVPVIAAVEGSALGAGCQLALSCDLVVAGSSAVVGMPIARLGILASPAFAARVSAKAGTAIAADLYLTGRSLRAQEAHACGLVARVVADGTAYEVAHRLAVQVGSLPSASLGAAKQTLLALSRPALETPPGRHAPTVEIGAFHSAVAAFVHRHDCAEAS</sequence>
<evidence type="ECO:0000256" key="1">
    <source>
        <dbReference type="ARBA" id="ARBA00005254"/>
    </source>
</evidence>
<accession>A0A563E3A3</accession>
<gene>
    <name evidence="3" type="ORF">FGL98_10465</name>
</gene>
<evidence type="ECO:0000313" key="3">
    <source>
        <dbReference type="EMBL" id="TWP36374.1"/>
    </source>
</evidence>
<dbReference type="SUPFAM" id="SSF52096">
    <property type="entry name" value="ClpP/crotonase"/>
    <property type="match status" value="1"/>
</dbReference>
<dbReference type="CDD" id="cd06558">
    <property type="entry name" value="crotonase-like"/>
    <property type="match status" value="1"/>
</dbReference>
<comment type="caution">
    <text evidence="3">The sequence shown here is derived from an EMBL/GenBank/DDBJ whole genome shotgun (WGS) entry which is preliminary data.</text>
</comment>
<name>A0A563E3A3_9MICO</name>
<dbReference type="InterPro" id="IPR018376">
    <property type="entry name" value="Enoyl-CoA_hyd/isom_CS"/>
</dbReference>
<reference evidence="3 4" key="2">
    <citation type="submission" date="2019-08" db="EMBL/GenBank/DDBJ databases">
        <title>Jejuicoccus antrihumi gen. nov., sp. nov., a new member of the family Dermacoccaceae isolated from a cave.</title>
        <authorList>
            <person name="Schumann P."/>
            <person name="Kim I.S."/>
        </authorList>
    </citation>
    <scope>NUCLEOTIDE SEQUENCE [LARGE SCALE GENOMIC DNA]</scope>
    <source>
        <strain evidence="3 4">C5-26</strain>
    </source>
</reference>
<dbReference type="PROSITE" id="PS00166">
    <property type="entry name" value="ENOYL_COA_HYDRATASE"/>
    <property type="match status" value="1"/>
</dbReference>
<dbReference type="PANTHER" id="PTHR43802:SF1">
    <property type="entry name" value="IP11341P-RELATED"/>
    <property type="match status" value="1"/>
</dbReference>
<dbReference type="EMBL" id="VCQV01000012">
    <property type="protein sequence ID" value="TWP36374.1"/>
    <property type="molecule type" value="Genomic_DNA"/>
</dbReference>
<dbReference type="OrthoDB" id="4608673at2"/>
<evidence type="ECO:0000313" key="4">
    <source>
        <dbReference type="Proteomes" id="UP000320244"/>
    </source>
</evidence>
<dbReference type="GO" id="GO:0016853">
    <property type="term" value="F:isomerase activity"/>
    <property type="evidence" value="ECO:0007669"/>
    <property type="project" value="UniProtKB-KW"/>
</dbReference>
<dbReference type="Proteomes" id="UP000320244">
    <property type="component" value="Unassembled WGS sequence"/>
</dbReference>